<evidence type="ECO:0000313" key="1">
    <source>
        <dbReference type="EMBL" id="KAF9934441.1"/>
    </source>
</evidence>
<protein>
    <submittedName>
        <fullName evidence="1">Uncharacterized protein</fullName>
    </submittedName>
</protein>
<comment type="caution">
    <text evidence="1">The sequence shown here is derived from an EMBL/GenBank/DDBJ whole genome shotgun (WGS) entry which is preliminary data.</text>
</comment>
<dbReference type="Pfam" id="PF09796">
    <property type="entry name" value="QCR10"/>
    <property type="match status" value="1"/>
</dbReference>
<name>A0A9P6IKH8_9FUNG</name>
<dbReference type="Proteomes" id="UP000749646">
    <property type="component" value="Unassembled WGS sequence"/>
</dbReference>
<gene>
    <name evidence="1" type="ORF">BGZ65_003765</name>
</gene>
<proteinExistence type="predicted"/>
<dbReference type="GO" id="GO:0006122">
    <property type="term" value="P:mitochondrial electron transport, ubiquinol to cytochrome c"/>
    <property type="evidence" value="ECO:0007669"/>
    <property type="project" value="InterPro"/>
</dbReference>
<dbReference type="EMBL" id="JAAAHW010009918">
    <property type="protein sequence ID" value="KAF9934441.1"/>
    <property type="molecule type" value="Genomic_DNA"/>
</dbReference>
<evidence type="ECO:0000313" key="2">
    <source>
        <dbReference type="Proteomes" id="UP000749646"/>
    </source>
</evidence>
<dbReference type="AlphaFoldDB" id="A0A9P6IKH8"/>
<dbReference type="InterPro" id="IPR019182">
    <property type="entry name" value="Cytochrome_b-c1_su10_fun"/>
</dbReference>
<sequence length="73" mass="7929">MAGPRVISHSIRVLGANPENVRRWAGSAALFGVATGTGVLFIGECLPPAKTDFFCKLPFIGNYWKDYAAKDEE</sequence>
<accession>A0A9P6IKH8</accession>
<dbReference type="OrthoDB" id="2391627at2759"/>
<organism evidence="1 2">
    <name type="scientific">Modicella reniformis</name>
    <dbReference type="NCBI Taxonomy" id="1440133"/>
    <lineage>
        <taxon>Eukaryota</taxon>
        <taxon>Fungi</taxon>
        <taxon>Fungi incertae sedis</taxon>
        <taxon>Mucoromycota</taxon>
        <taxon>Mortierellomycotina</taxon>
        <taxon>Mortierellomycetes</taxon>
        <taxon>Mortierellales</taxon>
        <taxon>Mortierellaceae</taxon>
        <taxon>Modicella</taxon>
    </lineage>
</organism>
<keyword evidence="2" id="KW-1185">Reference proteome</keyword>
<dbReference type="GO" id="GO:0005739">
    <property type="term" value="C:mitochondrion"/>
    <property type="evidence" value="ECO:0007669"/>
    <property type="project" value="GOC"/>
</dbReference>
<reference evidence="1" key="1">
    <citation type="journal article" date="2020" name="Fungal Divers.">
        <title>Resolving the Mortierellaceae phylogeny through synthesis of multi-gene phylogenetics and phylogenomics.</title>
        <authorList>
            <person name="Vandepol N."/>
            <person name="Liber J."/>
            <person name="Desiro A."/>
            <person name="Na H."/>
            <person name="Kennedy M."/>
            <person name="Barry K."/>
            <person name="Grigoriev I.V."/>
            <person name="Miller A.N."/>
            <person name="O'Donnell K."/>
            <person name="Stajich J.E."/>
            <person name="Bonito G."/>
        </authorList>
    </citation>
    <scope>NUCLEOTIDE SEQUENCE</scope>
    <source>
        <strain evidence="1">MES-2147</strain>
    </source>
</reference>